<protein>
    <submittedName>
        <fullName evidence="6">Creatininase family protein</fullName>
    </submittedName>
</protein>
<evidence type="ECO:0000256" key="3">
    <source>
        <dbReference type="ARBA" id="ARBA00022801"/>
    </source>
</evidence>
<dbReference type="PANTHER" id="PTHR35005:SF1">
    <property type="entry name" value="2-AMINO-5-FORMYLAMINO-6-RIBOSYLAMINOPYRIMIDIN-4(3H)-ONE 5'-MONOPHOSPHATE DEFORMYLASE"/>
    <property type="match status" value="1"/>
</dbReference>
<dbReference type="PANTHER" id="PTHR35005">
    <property type="entry name" value="3-DEHYDRO-SCYLLO-INOSOSE HYDROLASE"/>
    <property type="match status" value="1"/>
</dbReference>
<dbReference type="EMBL" id="CP098807">
    <property type="protein sequence ID" value="USJ22643.1"/>
    <property type="molecule type" value="Genomic_DNA"/>
</dbReference>
<evidence type="ECO:0000256" key="5">
    <source>
        <dbReference type="ARBA" id="ARBA00024029"/>
    </source>
</evidence>
<evidence type="ECO:0000313" key="6">
    <source>
        <dbReference type="EMBL" id="USJ22643.1"/>
    </source>
</evidence>
<comment type="similarity">
    <text evidence="5">Belongs to the creatininase superfamily.</text>
</comment>
<dbReference type="AlphaFoldDB" id="A0A9Q9D8I9"/>
<dbReference type="OrthoDB" id="9801445at2"/>
<evidence type="ECO:0000313" key="7">
    <source>
        <dbReference type="Proteomes" id="UP001055460"/>
    </source>
</evidence>
<name>A0A9Q9D8I9_ENSAD</name>
<organism evidence="6 7">
    <name type="scientific">Ensifer adhaerens</name>
    <name type="common">Sinorhizobium morelense</name>
    <dbReference type="NCBI Taxonomy" id="106592"/>
    <lineage>
        <taxon>Bacteria</taxon>
        <taxon>Pseudomonadati</taxon>
        <taxon>Pseudomonadota</taxon>
        <taxon>Alphaproteobacteria</taxon>
        <taxon>Hyphomicrobiales</taxon>
        <taxon>Rhizobiaceae</taxon>
        <taxon>Sinorhizobium/Ensifer group</taxon>
        <taxon>Ensifer</taxon>
    </lineage>
</organism>
<dbReference type="GO" id="GO:0016811">
    <property type="term" value="F:hydrolase activity, acting on carbon-nitrogen (but not peptide) bonds, in linear amides"/>
    <property type="evidence" value="ECO:0007669"/>
    <property type="project" value="TreeGrafter"/>
</dbReference>
<dbReference type="SUPFAM" id="SSF102215">
    <property type="entry name" value="Creatininase"/>
    <property type="match status" value="1"/>
</dbReference>
<keyword evidence="2" id="KW-0479">Metal-binding</keyword>
<evidence type="ECO:0000256" key="1">
    <source>
        <dbReference type="ARBA" id="ARBA00001947"/>
    </source>
</evidence>
<evidence type="ECO:0000256" key="4">
    <source>
        <dbReference type="ARBA" id="ARBA00022833"/>
    </source>
</evidence>
<dbReference type="GO" id="GO:0046872">
    <property type="term" value="F:metal ion binding"/>
    <property type="evidence" value="ECO:0007669"/>
    <property type="project" value="UniProtKB-KW"/>
</dbReference>
<dbReference type="InterPro" id="IPR024087">
    <property type="entry name" value="Creatininase-like_sf"/>
</dbReference>
<accession>A0A9Q9D8I9</accession>
<keyword evidence="4" id="KW-0862">Zinc</keyword>
<dbReference type="Pfam" id="PF02633">
    <property type="entry name" value="Creatininase"/>
    <property type="match status" value="1"/>
</dbReference>
<proteinExistence type="inferred from homology"/>
<evidence type="ECO:0000256" key="2">
    <source>
        <dbReference type="ARBA" id="ARBA00022723"/>
    </source>
</evidence>
<dbReference type="RefSeq" id="WP_090297948.1">
    <property type="nucleotide sequence ID" value="NZ_CAXURO020000001.1"/>
</dbReference>
<keyword evidence="3" id="KW-0378">Hydrolase</keyword>
<dbReference type="InterPro" id="IPR003785">
    <property type="entry name" value="Creatininase/forma_Hydrolase"/>
</dbReference>
<reference evidence="6" key="1">
    <citation type="submission" date="2022-06" db="EMBL/GenBank/DDBJ databases">
        <title>Physiological and biochemical characterization and genomic elucidation of a strain of the genus Ensifer adhaerens M8 that combines arsenic oxidation and chromium reduction.</title>
        <authorList>
            <person name="Li X."/>
            <person name="Yu c."/>
        </authorList>
    </citation>
    <scope>NUCLEOTIDE SEQUENCE</scope>
    <source>
        <strain evidence="6">M8</strain>
    </source>
</reference>
<comment type="cofactor">
    <cofactor evidence="1">
        <name>Zn(2+)</name>
        <dbReference type="ChEBI" id="CHEBI:29105"/>
    </cofactor>
</comment>
<dbReference type="Gene3D" id="3.40.50.10310">
    <property type="entry name" value="Creatininase"/>
    <property type="match status" value="1"/>
</dbReference>
<sequence>MSMPEPRWQDNPADLPPDARRDWIAVLPLGAHEQHGPHLPFETDTLIAEGIVSRTIAALPADLPVTFLPVEPVGYSIEHMDVAGSRTLGYSEAVERWLGIAGDLHGLGIRKLVMLNAHGGNSPLMTIVATEARVRLNMLAVATSWTRFGQPDGWIAPEDKAFDIHGGDIETSVMLALHPDKVDTTKASDFPSRQRDFAGRFKHLRAYGPHAFGWKMRDLNADGVAGNASAATAARGEALLAYAVKGLVELLEDVRDFDPSELA</sequence>
<dbReference type="GO" id="GO:0009231">
    <property type="term" value="P:riboflavin biosynthetic process"/>
    <property type="evidence" value="ECO:0007669"/>
    <property type="project" value="TreeGrafter"/>
</dbReference>
<dbReference type="Proteomes" id="UP001055460">
    <property type="component" value="Chromosome"/>
</dbReference>
<gene>
    <name evidence="6" type="ORF">NE863_15260</name>
</gene>